<organism evidence="1 2">
    <name type="scientific">Tripterygium wilfordii</name>
    <name type="common">Thunder God vine</name>
    <dbReference type="NCBI Taxonomy" id="458696"/>
    <lineage>
        <taxon>Eukaryota</taxon>
        <taxon>Viridiplantae</taxon>
        <taxon>Streptophyta</taxon>
        <taxon>Embryophyta</taxon>
        <taxon>Tracheophyta</taxon>
        <taxon>Spermatophyta</taxon>
        <taxon>Magnoliopsida</taxon>
        <taxon>eudicotyledons</taxon>
        <taxon>Gunneridae</taxon>
        <taxon>Pentapetalae</taxon>
        <taxon>rosids</taxon>
        <taxon>fabids</taxon>
        <taxon>Celastrales</taxon>
        <taxon>Celastraceae</taxon>
        <taxon>Tripterygium</taxon>
    </lineage>
</organism>
<protein>
    <submittedName>
        <fullName evidence="1">Proteasome assembly chaperone 4</fullName>
    </submittedName>
</protein>
<dbReference type="GO" id="GO:0000502">
    <property type="term" value="C:proteasome complex"/>
    <property type="evidence" value="ECO:0007669"/>
    <property type="project" value="UniProtKB-KW"/>
</dbReference>
<proteinExistence type="predicted"/>
<keyword evidence="1" id="KW-0647">Proteasome</keyword>
<keyword evidence="2" id="KW-1185">Reference proteome</keyword>
<reference evidence="1 2" key="1">
    <citation type="journal article" date="2020" name="Nat. Commun.">
        <title>Genome of Tripterygium wilfordii and identification of cytochrome P450 involved in triptolide biosynthesis.</title>
        <authorList>
            <person name="Tu L."/>
            <person name="Su P."/>
            <person name="Zhang Z."/>
            <person name="Gao L."/>
            <person name="Wang J."/>
            <person name="Hu T."/>
            <person name="Zhou J."/>
            <person name="Zhang Y."/>
            <person name="Zhao Y."/>
            <person name="Liu Y."/>
            <person name="Song Y."/>
            <person name="Tong Y."/>
            <person name="Lu Y."/>
            <person name="Yang J."/>
            <person name="Xu C."/>
            <person name="Jia M."/>
            <person name="Peters R.J."/>
            <person name="Huang L."/>
            <person name="Gao W."/>
        </authorList>
    </citation>
    <scope>NUCLEOTIDE SEQUENCE [LARGE SCALE GENOMIC DNA]</scope>
    <source>
        <strain evidence="2">cv. XIE 37</strain>
        <tissue evidence="1">Leaf</tissue>
    </source>
</reference>
<comment type="caution">
    <text evidence="1">The sequence shown here is derived from an EMBL/GenBank/DDBJ whole genome shotgun (WGS) entry which is preliminary data.</text>
</comment>
<dbReference type="EMBL" id="JAAARO010000001">
    <property type="protein sequence ID" value="KAF5752101.1"/>
    <property type="molecule type" value="Genomic_DNA"/>
</dbReference>
<accession>A0A7J7E0Q1</accession>
<dbReference type="GO" id="GO:0043248">
    <property type="term" value="P:proteasome assembly"/>
    <property type="evidence" value="ECO:0007669"/>
    <property type="project" value="InterPro"/>
</dbReference>
<dbReference type="FunCoup" id="A0A7J7E0Q1">
    <property type="interactions" value="925"/>
</dbReference>
<evidence type="ECO:0000313" key="1">
    <source>
        <dbReference type="EMBL" id="KAF5752101.1"/>
    </source>
</evidence>
<dbReference type="InterPro" id="IPR032157">
    <property type="entry name" value="PAC4"/>
</dbReference>
<dbReference type="PANTHER" id="PTHR33559:SF1">
    <property type="entry name" value="PROTEASOME ASSEMBLY CHAPERONE 4"/>
    <property type="match status" value="1"/>
</dbReference>
<dbReference type="Proteomes" id="UP000593562">
    <property type="component" value="Unassembled WGS sequence"/>
</dbReference>
<sequence length="169" mass="18493">MARENSNFDEEDNLRQALNSFQSITFEEEDKSSSSTTAAATKLDDASDVLVTSFTDVVDNFTLCFQIIRLPQQIYAWIGCNSSKFGHLYAAAPTRPSNTVSVATLIKGSCDDPVKSIARRLVLKTGLPVTVASNIPKNSPMLEINAEKKLVEKLISLGYTKRKLDGLSS</sequence>
<evidence type="ECO:0000313" key="2">
    <source>
        <dbReference type="Proteomes" id="UP000593562"/>
    </source>
</evidence>
<dbReference type="OrthoDB" id="368507at2759"/>
<dbReference type="InParanoid" id="A0A7J7E0Q1"/>
<gene>
    <name evidence="1" type="ORF">HS088_TW01G00008</name>
</gene>
<dbReference type="Pfam" id="PF16093">
    <property type="entry name" value="PAC4"/>
    <property type="match status" value="1"/>
</dbReference>
<dbReference type="PANTHER" id="PTHR33559">
    <property type="entry name" value="PROTEASOME ASSEMBLY CHAPERONE 4"/>
    <property type="match status" value="1"/>
</dbReference>
<dbReference type="AlphaFoldDB" id="A0A7J7E0Q1"/>
<name>A0A7J7E0Q1_TRIWF</name>